<comment type="similarity">
    <text evidence="5">Belongs to the cytochrome P450 family.</text>
</comment>
<feature type="transmembrane region" description="Helical" evidence="6">
    <location>
        <begin position="12"/>
        <end position="36"/>
    </location>
</feature>
<evidence type="ECO:0000256" key="6">
    <source>
        <dbReference type="SAM" id="Phobius"/>
    </source>
</evidence>
<dbReference type="InterPro" id="IPR001128">
    <property type="entry name" value="Cyt_P450"/>
</dbReference>
<dbReference type="InterPro" id="IPR036396">
    <property type="entry name" value="Cyt_P450_sf"/>
</dbReference>
<sequence length="512" mass="58402">MGILEAFSRQDVQAQVLVTLTLVGLAPLIYCVYNVWFHPLSRYPGPLLWRAMRLPYMRAAWSGRVHLIVQELHRKYGEVVRIAPDELSFAMSAAWDDIYSNQGHPAFPKSQTWHGNPPGYDTSVFNALDIKDHARQRRAMDPGFTERAVLRQEPIVQRYADVFIQRLSERTAGSAQKSTTVNIMEWINFVAFDIIGDLAFGESFHCLEEVKYHDWMSFTFNTIKANYYVVTLRHYPLLFNFLMLLIPKSVMERQKAHWGFAGEKVDRRIASNADHPDIISLLERQNEKGRDGITLGEMHANAALFILAGSETTVTLLTGIMNHLLKDPGSMETLKKEIRGSFASLEDMNFTALKQLPYLNAVIKEALRMCNPTPYGLVRISPPQGGRVGGHWVAGNTYVTIHPLTLSFSEQLFYEPYVWHPERWLEDAQTNSSSPFYNDDRKCVKTFGHGLRACIGEPLAWAEMRLILSKLLHAFDIIKADTPRSEIIWEEQNVLGVLEKHPLDVTLVERAD</sequence>
<comment type="cofactor">
    <cofactor evidence="1 4">
        <name>heme</name>
        <dbReference type="ChEBI" id="CHEBI:30413"/>
    </cofactor>
</comment>
<dbReference type="InterPro" id="IPR017972">
    <property type="entry name" value="Cyt_P450_CS"/>
</dbReference>
<dbReference type="PRINTS" id="PR00385">
    <property type="entry name" value="P450"/>
</dbReference>
<dbReference type="CDD" id="cd11058">
    <property type="entry name" value="CYP60B-like"/>
    <property type="match status" value="1"/>
</dbReference>
<gene>
    <name evidence="7" type="ORF">K491DRAFT_662238</name>
</gene>
<evidence type="ECO:0000256" key="4">
    <source>
        <dbReference type="PIRSR" id="PIRSR602401-1"/>
    </source>
</evidence>
<keyword evidence="5" id="KW-0503">Monooxygenase</keyword>
<dbReference type="GO" id="GO:0005506">
    <property type="term" value="F:iron ion binding"/>
    <property type="evidence" value="ECO:0007669"/>
    <property type="project" value="InterPro"/>
</dbReference>
<dbReference type="Gene3D" id="1.10.630.10">
    <property type="entry name" value="Cytochrome P450"/>
    <property type="match status" value="1"/>
</dbReference>
<evidence type="ECO:0000256" key="3">
    <source>
        <dbReference type="ARBA" id="ARBA00023004"/>
    </source>
</evidence>
<dbReference type="GO" id="GO:0020037">
    <property type="term" value="F:heme binding"/>
    <property type="evidence" value="ECO:0007669"/>
    <property type="project" value="InterPro"/>
</dbReference>
<dbReference type="OrthoDB" id="1470350at2759"/>
<evidence type="ECO:0000256" key="1">
    <source>
        <dbReference type="ARBA" id="ARBA00001971"/>
    </source>
</evidence>
<keyword evidence="4 5" id="KW-0349">Heme</keyword>
<keyword evidence="6" id="KW-0472">Membrane</keyword>
<dbReference type="SUPFAM" id="SSF48264">
    <property type="entry name" value="Cytochrome P450"/>
    <property type="match status" value="1"/>
</dbReference>
<keyword evidence="6" id="KW-1133">Transmembrane helix</keyword>
<dbReference type="PANTHER" id="PTHR24305:SF199">
    <property type="entry name" value="P450, PUTATIVE (EUROFUNG)-RELATED"/>
    <property type="match status" value="1"/>
</dbReference>
<name>A0A6A6T1P8_9PLEO</name>
<dbReference type="Proteomes" id="UP000799324">
    <property type="component" value="Unassembled WGS sequence"/>
</dbReference>
<proteinExistence type="inferred from homology"/>
<keyword evidence="3 4" id="KW-0408">Iron</keyword>
<protein>
    <submittedName>
        <fullName evidence="7">Cytochrome P450</fullName>
    </submittedName>
</protein>
<organism evidence="7 8">
    <name type="scientific">Lophiostoma macrostomum CBS 122681</name>
    <dbReference type="NCBI Taxonomy" id="1314788"/>
    <lineage>
        <taxon>Eukaryota</taxon>
        <taxon>Fungi</taxon>
        <taxon>Dikarya</taxon>
        <taxon>Ascomycota</taxon>
        <taxon>Pezizomycotina</taxon>
        <taxon>Dothideomycetes</taxon>
        <taxon>Pleosporomycetidae</taxon>
        <taxon>Pleosporales</taxon>
        <taxon>Lophiostomataceae</taxon>
        <taxon>Lophiostoma</taxon>
    </lineage>
</organism>
<feature type="binding site" description="axial binding residue" evidence="4">
    <location>
        <position position="454"/>
    </location>
    <ligand>
        <name>heme</name>
        <dbReference type="ChEBI" id="CHEBI:30413"/>
    </ligand>
    <ligandPart>
        <name>Fe</name>
        <dbReference type="ChEBI" id="CHEBI:18248"/>
    </ligandPart>
</feature>
<dbReference type="AlphaFoldDB" id="A0A6A6T1P8"/>
<accession>A0A6A6T1P8</accession>
<evidence type="ECO:0000256" key="2">
    <source>
        <dbReference type="ARBA" id="ARBA00022723"/>
    </source>
</evidence>
<dbReference type="GO" id="GO:0016705">
    <property type="term" value="F:oxidoreductase activity, acting on paired donors, with incorporation or reduction of molecular oxygen"/>
    <property type="evidence" value="ECO:0007669"/>
    <property type="project" value="InterPro"/>
</dbReference>
<dbReference type="PROSITE" id="PS00086">
    <property type="entry name" value="CYTOCHROME_P450"/>
    <property type="match status" value="1"/>
</dbReference>
<keyword evidence="2 4" id="KW-0479">Metal-binding</keyword>
<keyword evidence="5" id="KW-0560">Oxidoreductase</keyword>
<evidence type="ECO:0000256" key="5">
    <source>
        <dbReference type="RuleBase" id="RU000461"/>
    </source>
</evidence>
<dbReference type="InterPro" id="IPR002401">
    <property type="entry name" value="Cyt_P450_E_grp-I"/>
</dbReference>
<evidence type="ECO:0000313" key="7">
    <source>
        <dbReference type="EMBL" id="KAF2653247.1"/>
    </source>
</evidence>
<dbReference type="InterPro" id="IPR050121">
    <property type="entry name" value="Cytochrome_P450_monoxygenase"/>
</dbReference>
<reference evidence="7" key="1">
    <citation type="journal article" date="2020" name="Stud. Mycol.">
        <title>101 Dothideomycetes genomes: a test case for predicting lifestyles and emergence of pathogens.</title>
        <authorList>
            <person name="Haridas S."/>
            <person name="Albert R."/>
            <person name="Binder M."/>
            <person name="Bloem J."/>
            <person name="Labutti K."/>
            <person name="Salamov A."/>
            <person name="Andreopoulos B."/>
            <person name="Baker S."/>
            <person name="Barry K."/>
            <person name="Bills G."/>
            <person name="Bluhm B."/>
            <person name="Cannon C."/>
            <person name="Castanera R."/>
            <person name="Culley D."/>
            <person name="Daum C."/>
            <person name="Ezra D."/>
            <person name="Gonzalez J."/>
            <person name="Henrissat B."/>
            <person name="Kuo A."/>
            <person name="Liang C."/>
            <person name="Lipzen A."/>
            <person name="Lutzoni F."/>
            <person name="Magnuson J."/>
            <person name="Mondo S."/>
            <person name="Nolan M."/>
            <person name="Ohm R."/>
            <person name="Pangilinan J."/>
            <person name="Park H.-J."/>
            <person name="Ramirez L."/>
            <person name="Alfaro M."/>
            <person name="Sun H."/>
            <person name="Tritt A."/>
            <person name="Yoshinaga Y."/>
            <person name="Zwiers L.-H."/>
            <person name="Turgeon B."/>
            <person name="Goodwin S."/>
            <person name="Spatafora J."/>
            <person name="Crous P."/>
            <person name="Grigoriev I."/>
        </authorList>
    </citation>
    <scope>NUCLEOTIDE SEQUENCE</scope>
    <source>
        <strain evidence="7">CBS 122681</strain>
    </source>
</reference>
<dbReference type="Pfam" id="PF00067">
    <property type="entry name" value="p450"/>
    <property type="match status" value="1"/>
</dbReference>
<dbReference type="GO" id="GO:0004497">
    <property type="term" value="F:monooxygenase activity"/>
    <property type="evidence" value="ECO:0007669"/>
    <property type="project" value="UniProtKB-KW"/>
</dbReference>
<dbReference type="PANTHER" id="PTHR24305">
    <property type="entry name" value="CYTOCHROME P450"/>
    <property type="match status" value="1"/>
</dbReference>
<keyword evidence="8" id="KW-1185">Reference proteome</keyword>
<dbReference type="PRINTS" id="PR00463">
    <property type="entry name" value="EP450I"/>
</dbReference>
<dbReference type="EMBL" id="MU004384">
    <property type="protein sequence ID" value="KAF2653247.1"/>
    <property type="molecule type" value="Genomic_DNA"/>
</dbReference>
<evidence type="ECO:0000313" key="8">
    <source>
        <dbReference type="Proteomes" id="UP000799324"/>
    </source>
</evidence>
<keyword evidence="6" id="KW-0812">Transmembrane</keyword>